<dbReference type="Pfam" id="PF10400">
    <property type="entry name" value="Vir_act_alpha_C"/>
    <property type="match status" value="1"/>
</dbReference>
<gene>
    <name evidence="4" type="ORF">K1X13_04560</name>
</gene>
<dbReference type="EMBL" id="JAIEZQ010000001">
    <property type="protein sequence ID" value="MBY9074091.1"/>
    <property type="molecule type" value="Genomic_DNA"/>
</dbReference>
<feature type="domain" description="Transcription regulator PadR C-terminal" evidence="3">
    <location>
        <begin position="93"/>
        <end position="174"/>
    </location>
</feature>
<dbReference type="InterPro" id="IPR018309">
    <property type="entry name" value="Tscrpt_reg_PadR_C"/>
</dbReference>
<evidence type="ECO:0000313" key="5">
    <source>
        <dbReference type="Proteomes" id="UP000754710"/>
    </source>
</evidence>
<evidence type="ECO:0000259" key="3">
    <source>
        <dbReference type="Pfam" id="PF10400"/>
    </source>
</evidence>
<dbReference type="Gene3D" id="6.10.140.190">
    <property type="match status" value="1"/>
</dbReference>
<dbReference type="Pfam" id="PF03551">
    <property type="entry name" value="PadR"/>
    <property type="match status" value="1"/>
</dbReference>
<dbReference type="SUPFAM" id="SSF46785">
    <property type="entry name" value="Winged helix' DNA-binding domain"/>
    <property type="match status" value="1"/>
</dbReference>
<sequence length="203" mass="22706">MALEHAILVSLRERPAAGLDLARRFDRSIGFFWSATHQQIYRVLARMEADGWVSSVGVAQRGRPEKKVYDVTTAGRAELASWLARPMPPEKFRSELAVRLRGAAYGDRQAVLDTVREQLADHRTRLAHYEQLAARDFPDPAGLTGRELDVHLVLRGGIRLERFWVDWLTEYLQAHGAAPEPGHGTDHDTDPGPAAPDVEGPDR</sequence>
<dbReference type="InterPro" id="IPR005149">
    <property type="entry name" value="Tscrpt_reg_PadR_N"/>
</dbReference>
<dbReference type="PANTHER" id="PTHR43252">
    <property type="entry name" value="TRANSCRIPTIONAL REGULATOR YQJI"/>
    <property type="match status" value="1"/>
</dbReference>
<protein>
    <submittedName>
        <fullName evidence="4">PadR family transcriptional regulator</fullName>
    </submittedName>
</protein>
<name>A0ABS7RGC9_9ACTN</name>
<dbReference type="PANTHER" id="PTHR43252:SF4">
    <property type="entry name" value="TRANSCRIPTIONAL REGULATORY PROTEIN"/>
    <property type="match status" value="1"/>
</dbReference>
<keyword evidence="5" id="KW-1185">Reference proteome</keyword>
<organism evidence="4 5">
    <name type="scientific">Nocardioides jiangsuensis</name>
    <dbReference type="NCBI Taxonomy" id="2866161"/>
    <lineage>
        <taxon>Bacteria</taxon>
        <taxon>Bacillati</taxon>
        <taxon>Actinomycetota</taxon>
        <taxon>Actinomycetes</taxon>
        <taxon>Propionibacteriales</taxon>
        <taxon>Nocardioidaceae</taxon>
        <taxon>Nocardioides</taxon>
    </lineage>
</organism>
<evidence type="ECO:0000259" key="2">
    <source>
        <dbReference type="Pfam" id="PF03551"/>
    </source>
</evidence>
<reference evidence="4 5" key="1">
    <citation type="submission" date="2021-08" db="EMBL/GenBank/DDBJ databases">
        <title>Nocardioides bacterium WL0053 sp. nov., isolated from the sediment.</title>
        <authorList>
            <person name="Wang L."/>
            <person name="Zhang D."/>
            <person name="Zhang A."/>
        </authorList>
    </citation>
    <scope>NUCLEOTIDE SEQUENCE [LARGE SCALE GENOMIC DNA]</scope>
    <source>
        <strain evidence="4 5">WL0053</strain>
    </source>
</reference>
<proteinExistence type="predicted"/>
<evidence type="ECO:0000256" key="1">
    <source>
        <dbReference type="SAM" id="MobiDB-lite"/>
    </source>
</evidence>
<dbReference type="Gene3D" id="1.10.10.10">
    <property type="entry name" value="Winged helix-like DNA-binding domain superfamily/Winged helix DNA-binding domain"/>
    <property type="match status" value="1"/>
</dbReference>
<dbReference type="Proteomes" id="UP000754710">
    <property type="component" value="Unassembled WGS sequence"/>
</dbReference>
<dbReference type="InterPro" id="IPR036388">
    <property type="entry name" value="WH-like_DNA-bd_sf"/>
</dbReference>
<dbReference type="InterPro" id="IPR036390">
    <property type="entry name" value="WH_DNA-bd_sf"/>
</dbReference>
<comment type="caution">
    <text evidence="4">The sequence shown here is derived from an EMBL/GenBank/DDBJ whole genome shotgun (WGS) entry which is preliminary data.</text>
</comment>
<dbReference type="RefSeq" id="WP_221023807.1">
    <property type="nucleotide sequence ID" value="NZ_JAIEZQ010000001.1"/>
</dbReference>
<feature type="domain" description="Transcription regulator PadR N-terminal" evidence="2">
    <location>
        <begin position="7"/>
        <end position="80"/>
    </location>
</feature>
<feature type="region of interest" description="Disordered" evidence="1">
    <location>
        <begin position="178"/>
        <end position="203"/>
    </location>
</feature>
<accession>A0ABS7RGC9</accession>
<evidence type="ECO:0000313" key="4">
    <source>
        <dbReference type="EMBL" id="MBY9074091.1"/>
    </source>
</evidence>